<dbReference type="EMBL" id="CP046172">
    <property type="protein sequence ID" value="QIS12501.1"/>
    <property type="molecule type" value="Genomic_DNA"/>
</dbReference>
<protein>
    <submittedName>
        <fullName evidence="2">Diiron oxygenase</fullName>
    </submittedName>
</protein>
<dbReference type="InterPro" id="IPR025859">
    <property type="entry name" value="AurF/CmlI"/>
</dbReference>
<reference evidence="2 3" key="1">
    <citation type="journal article" date="2019" name="ACS Chem. Biol.">
        <title>Identification and Mobilization of a Cryptic Antibiotic Biosynthesis Gene Locus from a Human-Pathogenic Nocardia Isolate.</title>
        <authorList>
            <person name="Herisse M."/>
            <person name="Ishida K."/>
            <person name="Porter J.L."/>
            <person name="Howden B."/>
            <person name="Hertweck C."/>
            <person name="Stinear T.P."/>
            <person name="Pidot S.J."/>
        </authorList>
    </citation>
    <scope>NUCLEOTIDE SEQUENCE [LARGE SCALE GENOMIC DNA]</scope>
    <source>
        <strain evidence="2 3">AUSMDU00012717</strain>
    </source>
</reference>
<sequence length="336" mass="38295">MTVDEFPDVGISADDAEAAYRSRVVELSEASVTRRFNPYVDIDWDAPDMTVVPDDPRWILPDTSLPMGHHPWYVSLPDERKAQIGMWLHINTLRRQRQLELLLVNGLAERQFALPDGSPEIRYMTHEMAEECGHTLMFQEICKRTGLHVPGAGRLVRLLFLFSPIVAAVMPLTFLLSVLAAEEIVDYYQRSVLRAGAEAGRIPPMLDRCFSAHIAEEARHMSFASDYVRQRVPSLSRIGRLWLSVTAAAVSRVEADIQLYTPKQFFRDCGVPREIERDFRLRSPFIKAERRRALGSMRHLVAELGLMNPVGKLAWRLYGISGPPTRHRLEPKRKAV</sequence>
<dbReference type="AlphaFoldDB" id="A0A6G9YH35"/>
<keyword evidence="1" id="KW-0812">Transmembrane</keyword>
<proteinExistence type="predicted"/>
<dbReference type="Gene3D" id="1.10.620.20">
    <property type="entry name" value="Ribonucleotide Reductase, subunit A"/>
    <property type="match status" value="1"/>
</dbReference>
<evidence type="ECO:0000256" key="1">
    <source>
        <dbReference type="SAM" id="Phobius"/>
    </source>
</evidence>
<name>A0A6G9YH35_9NOCA</name>
<accession>A0A6G9YH35</accession>
<evidence type="ECO:0000313" key="2">
    <source>
        <dbReference type="EMBL" id="QIS12501.1"/>
    </source>
</evidence>
<dbReference type="InterPro" id="IPR012348">
    <property type="entry name" value="RNR-like"/>
</dbReference>
<evidence type="ECO:0000313" key="3">
    <source>
        <dbReference type="Proteomes" id="UP000503540"/>
    </source>
</evidence>
<dbReference type="RefSeq" id="WP_167475180.1">
    <property type="nucleotide sequence ID" value="NZ_CP046172.1"/>
</dbReference>
<organism evidence="2 3">
    <name type="scientific">Nocardia arthritidis</name>
    <dbReference type="NCBI Taxonomy" id="228602"/>
    <lineage>
        <taxon>Bacteria</taxon>
        <taxon>Bacillati</taxon>
        <taxon>Actinomycetota</taxon>
        <taxon>Actinomycetes</taxon>
        <taxon>Mycobacteriales</taxon>
        <taxon>Nocardiaceae</taxon>
        <taxon>Nocardia</taxon>
    </lineage>
</organism>
<dbReference type="Proteomes" id="UP000503540">
    <property type="component" value="Chromosome"/>
</dbReference>
<gene>
    <name evidence="2" type="ORF">F5544_23205</name>
</gene>
<keyword evidence="1" id="KW-1133">Transmembrane helix</keyword>
<dbReference type="Pfam" id="PF11583">
    <property type="entry name" value="AurF"/>
    <property type="match status" value="1"/>
</dbReference>
<dbReference type="InterPro" id="IPR009078">
    <property type="entry name" value="Ferritin-like_SF"/>
</dbReference>
<dbReference type="SUPFAM" id="SSF47240">
    <property type="entry name" value="Ferritin-like"/>
    <property type="match status" value="1"/>
</dbReference>
<feature type="transmembrane region" description="Helical" evidence="1">
    <location>
        <begin position="158"/>
        <end position="181"/>
    </location>
</feature>
<keyword evidence="1" id="KW-0472">Membrane</keyword>
<dbReference type="KEGG" id="nah:F5544_23205"/>
<keyword evidence="3" id="KW-1185">Reference proteome</keyword>
<dbReference type="GO" id="GO:0016491">
    <property type="term" value="F:oxidoreductase activity"/>
    <property type="evidence" value="ECO:0007669"/>
    <property type="project" value="InterPro"/>
</dbReference>